<accession>A0A2P8FI28</accession>
<dbReference type="AlphaFoldDB" id="A0A2P8FI28"/>
<evidence type="ECO:0000313" key="2">
    <source>
        <dbReference type="Proteomes" id="UP000240418"/>
    </source>
</evidence>
<evidence type="ECO:0000313" key="1">
    <source>
        <dbReference type="EMBL" id="PSL21360.1"/>
    </source>
</evidence>
<proteinExistence type="predicted"/>
<keyword evidence="2" id="KW-1185">Reference proteome</keyword>
<name>A0A2P8FI28_9RHOB</name>
<dbReference type="Proteomes" id="UP000240418">
    <property type="component" value="Unassembled WGS sequence"/>
</dbReference>
<protein>
    <submittedName>
        <fullName evidence="1">Uncharacterized protein</fullName>
    </submittedName>
</protein>
<reference evidence="1 2" key="1">
    <citation type="submission" date="2018-03" db="EMBL/GenBank/DDBJ databases">
        <title>Genomic Encyclopedia of Archaeal and Bacterial Type Strains, Phase II (KMG-II): from individual species to whole genera.</title>
        <authorList>
            <person name="Goeker M."/>
        </authorList>
    </citation>
    <scope>NUCLEOTIDE SEQUENCE [LARGE SCALE GENOMIC DNA]</scope>
    <source>
        <strain evidence="1 2">DSM 100673</strain>
    </source>
</reference>
<dbReference type="EMBL" id="PYGJ01000002">
    <property type="protein sequence ID" value="PSL21360.1"/>
    <property type="molecule type" value="Genomic_DNA"/>
</dbReference>
<organism evidence="1 2">
    <name type="scientific">Shimia abyssi</name>
    <dbReference type="NCBI Taxonomy" id="1662395"/>
    <lineage>
        <taxon>Bacteria</taxon>
        <taxon>Pseudomonadati</taxon>
        <taxon>Pseudomonadota</taxon>
        <taxon>Alphaproteobacteria</taxon>
        <taxon>Rhodobacterales</taxon>
        <taxon>Roseobacteraceae</taxon>
    </lineage>
</organism>
<sequence length="94" mass="10904">MLAGRDDAERVSVFLFAAAVIVQRTKYGRIIDSDYNTLARSVVEWISSQRPKYALSHELEQSIRYIGQSERSENDPPEQYVLHWFCCPRANVRV</sequence>
<gene>
    <name evidence="1" type="ORF">CLV88_102480</name>
</gene>
<comment type="caution">
    <text evidence="1">The sequence shown here is derived from an EMBL/GenBank/DDBJ whole genome shotgun (WGS) entry which is preliminary data.</text>
</comment>